<keyword evidence="6" id="KW-1185">Reference proteome</keyword>
<name>A0A9W7F410_9STRA</name>
<dbReference type="InterPro" id="IPR018247">
    <property type="entry name" value="EF_Hand_1_Ca_BS"/>
</dbReference>
<feature type="region of interest" description="Disordered" evidence="3">
    <location>
        <begin position="1"/>
        <end position="30"/>
    </location>
</feature>
<dbReference type="InterPro" id="IPR002048">
    <property type="entry name" value="EF_hand_dom"/>
</dbReference>
<keyword evidence="2" id="KW-0175">Coiled coil</keyword>
<dbReference type="Pfam" id="PF13499">
    <property type="entry name" value="EF-hand_7"/>
    <property type="match status" value="2"/>
</dbReference>
<reference evidence="6" key="1">
    <citation type="journal article" date="2023" name="Commun. Biol.">
        <title>Genome analysis of Parmales, the sister group of diatoms, reveals the evolutionary specialization of diatoms from phago-mixotrophs to photoautotrophs.</title>
        <authorList>
            <person name="Ban H."/>
            <person name="Sato S."/>
            <person name="Yoshikawa S."/>
            <person name="Yamada K."/>
            <person name="Nakamura Y."/>
            <person name="Ichinomiya M."/>
            <person name="Sato N."/>
            <person name="Blanc-Mathieu R."/>
            <person name="Endo H."/>
            <person name="Kuwata A."/>
            <person name="Ogata H."/>
        </authorList>
    </citation>
    <scope>NUCLEOTIDE SEQUENCE [LARGE SCALE GENOMIC DNA]</scope>
    <source>
        <strain evidence="6">NIES 3701</strain>
    </source>
</reference>
<dbReference type="PANTHER" id="PTHR23064">
    <property type="entry name" value="TROPONIN"/>
    <property type="match status" value="1"/>
</dbReference>
<keyword evidence="1" id="KW-0106">Calcium</keyword>
<evidence type="ECO:0000313" key="5">
    <source>
        <dbReference type="EMBL" id="GMI01436.1"/>
    </source>
</evidence>
<dbReference type="PROSITE" id="PS00018">
    <property type="entry name" value="EF_HAND_1"/>
    <property type="match status" value="4"/>
</dbReference>
<protein>
    <recommendedName>
        <fullName evidence="4">EF-hand domain-containing protein</fullName>
    </recommendedName>
</protein>
<evidence type="ECO:0000313" key="6">
    <source>
        <dbReference type="Proteomes" id="UP001165085"/>
    </source>
</evidence>
<feature type="coiled-coil region" evidence="2">
    <location>
        <begin position="139"/>
        <end position="166"/>
    </location>
</feature>
<dbReference type="SMART" id="SM00054">
    <property type="entry name" value="EFh"/>
    <property type="match status" value="4"/>
</dbReference>
<feature type="domain" description="EF-hand" evidence="4">
    <location>
        <begin position="91"/>
        <end position="121"/>
    </location>
</feature>
<feature type="compositionally biased region" description="Polar residues" evidence="3">
    <location>
        <begin position="1"/>
        <end position="13"/>
    </location>
</feature>
<evidence type="ECO:0000259" key="4">
    <source>
        <dbReference type="PROSITE" id="PS50222"/>
    </source>
</evidence>
<feature type="domain" description="EF-hand" evidence="4">
    <location>
        <begin position="44"/>
        <end position="71"/>
    </location>
</feature>
<accession>A0A9W7F410</accession>
<proteinExistence type="predicted"/>
<comment type="caution">
    <text evidence="5">The sequence shown here is derived from an EMBL/GenBank/DDBJ whole genome shotgun (WGS) entry which is preliminary data.</text>
</comment>
<dbReference type="OrthoDB" id="26525at2759"/>
<feature type="domain" description="EF-hand" evidence="4">
    <location>
        <begin position="174"/>
        <end position="201"/>
    </location>
</feature>
<dbReference type="PROSITE" id="PS50222">
    <property type="entry name" value="EF_HAND_2"/>
    <property type="match status" value="3"/>
</dbReference>
<dbReference type="AlphaFoldDB" id="A0A9W7F410"/>
<dbReference type="SUPFAM" id="SSF47473">
    <property type="entry name" value="EF-hand"/>
    <property type="match status" value="1"/>
</dbReference>
<dbReference type="InterPro" id="IPR011992">
    <property type="entry name" value="EF-hand-dom_pair"/>
</dbReference>
<dbReference type="CDD" id="cd00051">
    <property type="entry name" value="EFh"/>
    <property type="match status" value="2"/>
</dbReference>
<dbReference type="GO" id="GO:0005509">
    <property type="term" value="F:calcium ion binding"/>
    <property type="evidence" value="ECO:0007669"/>
    <property type="project" value="InterPro"/>
</dbReference>
<feature type="coiled-coil region" evidence="2">
    <location>
        <begin position="259"/>
        <end position="304"/>
    </location>
</feature>
<dbReference type="EMBL" id="BRXY01000580">
    <property type="protein sequence ID" value="GMI01436.1"/>
    <property type="molecule type" value="Genomic_DNA"/>
</dbReference>
<sequence length="318" mass="34739">MPAVPLSQQTQAQLKAKYEASAGEGKTDDDINAELSENLPAIILFNQIDEDRSGAIDKKELKKCLMSMPKKKPVEPEGGWPEGRPPKFVPFDEIVDSLDTDKDDQITLEEWLANLSSLPGLKMAITGALDAETGKITGYVSLEQRLDNLLAEKAKIESEIDAIRGKIGSAGITVFRQIDIDHDGTVSQKELLRVLKVLPRPKGVKGPKVSIEDLAATLDVNGDGAISEDEWIAQIDALPALKASIEEAIDPATGKIIGYRSLEQQLWKLQKNVPDLEARIAGGEEGLEEELEKRKKAAQKLVDKGIQPEAFEEEEAAK</sequence>
<organism evidence="5 6">
    <name type="scientific">Triparma strigata</name>
    <dbReference type="NCBI Taxonomy" id="1606541"/>
    <lineage>
        <taxon>Eukaryota</taxon>
        <taxon>Sar</taxon>
        <taxon>Stramenopiles</taxon>
        <taxon>Ochrophyta</taxon>
        <taxon>Bolidophyceae</taxon>
        <taxon>Parmales</taxon>
        <taxon>Triparmaceae</taxon>
        <taxon>Triparma</taxon>
    </lineage>
</organism>
<evidence type="ECO:0000256" key="1">
    <source>
        <dbReference type="ARBA" id="ARBA00022837"/>
    </source>
</evidence>
<dbReference type="Gene3D" id="1.10.238.10">
    <property type="entry name" value="EF-hand"/>
    <property type="match status" value="2"/>
</dbReference>
<dbReference type="InterPro" id="IPR052591">
    <property type="entry name" value="CML21-like"/>
</dbReference>
<evidence type="ECO:0000256" key="2">
    <source>
        <dbReference type="SAM" id="Coils"/>
    </source>
</evidence>
<dbReference type="Proteomes" id="UP001165085">
    <property type="component" value="Unassembled WGS sequence"/>
</dbReference>
<gene>
    <name evidence="5" type="ORF">TrST_g11546</name>
</gene>
<evidence type="ECO:0000256" key="3">
    <source>
        <dbReference type="SAM" id="MobiDB-lite"/>
    </source>
</evidence>